<evidence type="ECO:0000256" key="1">
    <source>
        <dbReference type="SAM" id="Phobius"/>
    </source>
</evidence>
<dbReference type="RefSeq" id="WP_268186335.1">
    <property type="nucleotide sequence ID" value="NZ_CP113361.1"/>
</dbReference>
<proteinExistence type="predicted"/>
<keyword evidence="1" id="KW-1133">Transmembrane helix</keyword>
<evidence type="ECO:0000313" key="3">
    <source>
        <dbReference type="Proteomes" id="UP001163096"/>
    </source>
</evidence>
<dbReference type="KEGG" id="mou:OU421_11975"/>
<dbReference type="EMBL" id="CP113361">
    <property type="protein sequence ID" value="WAI01121.1"/>
    <property type="molecule type" value="Genomic_DNA"/>
</dbReference>
<feature type="transmembrane region" description="Helical" evidence="1">
    <location>
        <begin position="62"/>
        <end position="81"/>
    </location>
</feature>
<accession>A0A9X9T854</accession>
<keyword evidence="1" id="KW-0812">Transmembrane</keyword>
<evidence type="ECO:0000313" key="2">
    <source>
        <dbReference type="EMBL" id="WAI01121.1"/>
    </source>
</evidence>
<keyword evidence="3" id="KW-1185">Reference proteome</keyword>
<feature type="transmembrane region" description="Helical" evidence="1">
    <location>
        <begin position="30"/>
        <end position="50"/>
    </location>
</feature>
<gene>
    <name evidence="2" type="ORF">OU421_11975</name>
</gene>
<sequence length="82" mass="9040">MTQIKKILAGGLFAYIIIALWQTILHPEVFLQALVLGLIFITLTGIAWILDEEKLKRAEMAILWICVGLFALYAILVAGGIA</sequence>
<feature type="transmembrane region" description="Helical" evidence="1">
    <location>
        <begin position="7"/>
        <end position="24"/>
    </location>
</feature>
<keyword evidence="1" id="KW-0472">Membrane</keyword>
<organism evidence="2 3">
    <name type="scientific">Methanogenium organophilum</name>
    <dbReference type="NCBI Taxonomy" id="2199"/>
    <lineage>
        <taxon>Archaea</taxon>
        <taxon>Methanobacteriati</taxon>
        <taxon>Methanobacteriota</taxon>
        <taxon>Stenosarchaea group</taxon>
        <taxon>Methanomicrobia</taxon>
        <taxon>Methanomicrobiales</taxon>
        <taxon>Methanomicrobiaceae</taxon>
        <taxon>Methanogenium</taxon>
    </lineage>
</organism>
<dbReference type="GeneID" id="76835831"/>
<reference evidence="2" key="1">
    <citation type="submission" date="2022-11" db="EMBL/GenBank/DDBJ databases">
        <title>Complete genome sequence of Methanogenium organophilum DSM 3596.</title>
        <authorList>
            <person name="Chen S.-C."/>
            <person name="Lai S.-J."/>
            <person name="You Y.-T."/>
        </authorList>
    </citation>
    <scope>NUCLEOTIDE SEQUENCE</scope>
    <source>
        <strain evidence="2">DSM 3596</strain>
    </source>
</reference>
<dbReference type="Proteomes" id="UP001163096">
    <property type="component" value="Chromosome"/>
</dbReference>
<name>A0A9X9T854_METOG</name>
<dbReference type="AlphaFoldDB" id="A0A9X9T854"/>
<protein>
    <submittedName>
        <fullName evidence="2">Uncharacterized protein</fullName>
    </submittedName>
</protein>